<feature type="coiled-coil region" evidence="1">
    <location>
        <begin position="120"/>
        <end position="147"/>
    </location>
</feature>
<keyword evidence="1" id="KW-0175">Coiled coil</keyword>
<gene>
    <name evidence="2" type="ORF">ERS852573_01444</name>
</gene>
<evidence type="ECO:0000256" key="1">
    <source>
        <dbReference type="SAM" id="Coils"/>
    </source>
</evidence>
<dbReference type="InterPro" id="IPR014198">
    <property type="entry name" value="Spore_III_AB"/>
</dbReference>
<sequence>MVILAGSGWGMLQAAKIEECYRQMRYLRKLIFRIRSEIRYSRRVLPEAFLSVGSEAQEPYKMWLLSLYERLENRQGTSLAGIWEEETRTHLPVIGIPQDMLESLIRLGGELGTIDIEMQVRTLDLYLEQMEQKMEDMRTEQKEKIRLYQCIGVTGGVFLAIILL</sequence>
<evidence type="ECO:0000313" key="3">
    <source>
        <dbReference type="Proteomes" id="UP000095597"/>
    </source>
</evidence>
<protein>
    <submittedName>
        <fullName evidence="2">Stage III sporulation protein SpoAB</fullName>
    </submittedName>
</protein>
<proteinExistence type="predicted"/>
<name>A0A173T8V4_9FIRM</name>
<dbReference type="Pfam" id="PF09548">
    <property type="entry name" value="Spore_III_AB"/>
    <property type="match status" value="1"/>
</dbReference>
<reference evidence="2 3" key="1">
    <citation type="submission" date="2015-09" db="EMBL/GenBank/DDBJ databases">
        <authorList>
            <consortium name="Pathogen Informatics"/>
        </authorList>
    </citation>
    <scope>NUCLEOTIDE SEQUENCE [LARGE SCALE GENOMIC DNA]</scope>
    <source>
        <strain evidence="2 3">2789STDY5834961</strain>
    </source>
</reference>
<dbReference type="EMBL" id="CYXO01000007">
    <property type="protein sequence ID" value="CUM99223.1"/>
    <property type="molecule type" value="Genomic_DNA"/>
</dbReference>
<dbReference type="Proteomes" id="UP000095597">
    <property type="component" value="Unassembled WGS sequence"/>
</dbReference>
<organism evidence="2 3">
    <name type="scientific">Dorea longicatena</name>
    <dbReference type="NCBI Taxonomy" id="88431"/>
    <lineage>
        <taxon>Bacteria</taxon>
        <taxon>Bacillati</taxon>
        <taxon>Bacillota</taxon>
        <taxon>Clostridia</taxon>
        <taxon>Lachnospirales</taxon>
        <taxon>Lachnospiraceae</taxon>
        <taxon>Dorea</taxon>
    </lineage>
</organism>
<evidence type="ECO:0000313" key="2">
    <source>
        <dbReference type="EMBL" id="CUM99223.1"/>
    </source>
</evidence>
<dbReference type="AlphaFoldDB" id="A0A173T8V4"/>
<accession>A0A173T8V4</accession>